<organism evidence="2">
    <name type="scientific">Kwoniella bestiolae CBS 10118</name>
    <dbReference type="NCBI Taxonomy" id="1296100"/>
    <lineage>
        <taxon>Eukaryota</taxon>
        <taxon>Fungi</taxon>
        <taxon>Dikarya</taxon>
        <taxon>Basidiomycota</taxon>
        <taxon>Agaricomycotina</taxon>
        <taxon>Tremellomycetes</taxon>
        <taxon>Tremellales</taxon>
        <taxon>Cryptococcaceae</taxon>
        <taxon>Kwoniella</taxon>
    </lineage>
</organism>
<reference evidence="2" key="1">
    <citation type="submission" date="2013-07" db="EMBL/GenBank/DDBJ databases">
        <title>The Genome Sequence of Cryptococcus bestiolae CBS10118.</title>
        <authorList>
            <consortium name="The Broad Institute Genome Sequencing Platform"/>
            <person name="Cuomo C."/>
            <person name="Litvintseva A."/>
            <person name="Chen Y."/>
            <person name="Heitman J."/>
            <person name="Sun S."/>
            <person name="Springer D."/>
            <person name="Dromer F."/>
            <person name="Young S.K."/>
            <person name="Zeng Q."/>
            <person name="Gargeya S."/>
            <person name="Fitzgerald M."/>
            <person name="Abouelleil A."/>
            <person name="Alvarado L."/>
            <person name="Berlin A.M."/>
            <person name="Chapman S.B."/>
            <person name="Dewar J."/>
            <person name="Goldberg J."/>
            <person name="Griggs A."/>
            <person name="Gujja S."/>
            <person name="Hansen M."/>
            <person name="Howarth C."/>
            <person name="Imamovic A."/>
            <person name="Larimer J."/>
            <person name="McCowan C."/>
            <person name="Murphy C."/>
            <person name="Pearson M."/>
            <person name="Priest M."/>
            <person name="Roberts A."/>
            <person name="Saif S."/>
            <person name="Shea T."/>
            <person name="Sykes S."/>
            <person name="Wortman J."/>
            <person name="Nusbaum C."/>
            <person name="Birren B."/>
        </authorList>
    </citation>
    <scope>NUCLEOTIDE SEQUENCE [LARGE SCALE GENOMIC DNA]</scope>
    <source>
        <strain evidence="2">CBS 10118</strain>
    </source>
</reference>
<accession>A0A1B9G778</accession>
<dbReference type="GeneID" id="30208961"/>
<dbReference type="Proteomes" id="UP000092730">
    <property type="component" value="Chromosome 1"/>
</dbReference>
<proteinExistence type="predicted"/>
<evidence type="ECO:0000256" key="1">
    <source>
        <dbReference type="SAM" id="Phobius"/>
    </source>
</evidence>
<keyword evidence="1" id="KW-0812">Transmembrane</keyword>
<dbReference type="VEuPathDB" id="FungiDB:I302_04562"/>
<dbReference type="KEGG" id="kbi:30208961"/>
<evidence type="ECO:0000313" key="4">
    <source>
        <dbReference type="Proteomes" id="UP000092730"/>
    </source>
</evidence>
<keyword evidence="1" id="KW-1133">Transmembrane helix</keyword>
<evidence type="ECO:0000313" key="3">
    <source>
        <dbReference type="EMBL" id="WVW79222.1"/>
    </source>
</evidence>
<keyword evidence="4" id="KW-1185">Reference proteome</keyword>
<dbReference type="RefSeq" id="XP_019047942.1">
    <property type="nucleotide sequence ID" value="XM_019191194.1"/>
</dbReference>
<gene>
    <name evidence="2" type="ORF">I302_04562</name>
    <name evidence="3" type="ORF">I302_101188</name>
</gene>
<reference evidence="3" key="2">
    <citation type="submission" date="2013-07" db="EMBL/GenBank/DDBJ databases">
        <authorList>
            <consortium name="The Broad Institute Genome Sequencing Platform"/>
            <person name="Cuomo C."/>
            <person name="Litvintseva A."/>
            <person name="Chen Y."/>
            <person name="Heitman J."/>
            <person name="Sun S."/>
            <person name="Springer D."/>
            <person name="Dromer F."/>
            <person name="Young S.K."/>
            <person name="Zeng Q."/>
            <person name="Gargeya S."/>
            <person name="Fitzgerald M."/>
            <person name="Abouelleil A."/>
            <person name="Alvarado L."/>
            <person name="Berlin A.M."/>
            <person name="Chapman S.B."/>
            <person name="Dewar J."/>
            <person name="Goldberg J."/>
            <person name="Griggs A."/>
            <person name="Gujja S."/>
            <person name="Hansen M."/>
            <person name="Howarth C."/>
            <person name="Imamovic A."/>
            <person name="Larimer J."/>
            <person name="McCowan C."/>
            <person name="Murphy C."/>
            <person name="Pearson M."/>
            <person name="Priest M."/>
            <person name="Roberts A."/>
            <person name="Saif S."/>
            <person name="Shea T."/>
            <person name="Sykes S."/>
            <person name="Wortman J."/>
            <person name="Nusbaum C."/>
            <person name="Birren B."/>
        </authorList>
    </citation>
    <scope>NUCLEOTIDE SEQUENCE</scope>
    <source>
        <strain evidence="3">CBS 10118</strain>
    </source>
</reference>
<protein>
    <submittedName>
        <fullName evidence="2">Uncharacterized protein</fullName>
    </submittedName>
</protein>
<evidence type="ECO:0000313" key="2">
    <source>
        <dbReference type="EMBL" id="OCF26872.1"/>
    </source>
</evidence>
<keyword evidence="1" id="KW-0472">Membrane</keyword>
<dbReference type="EMBL" id="KI894020">
    <property type="protein sequence ID" value="OCF26872.1"/>
    <property type="molecule type" value="Genomic_DNA"/>
</dbReference>
<feature type="transmembrane region" description="Helical" evidence="1">
    <location>
        <begin position="61"/>
        <end position="82"/>
    </location>
</feature>
<sequence>MFERATTVGPPVPLLRFGIAGLALGGHIDVLVSGPLRYDQEGAVTELDNLLSLFIGSAGKILVLTCPVACALALLIIGVQVYK</sequence>
<reference evidence="2" key="3">
    <citation type="submission" date="2014-01" db="EMBL/GenBank/DDBJ databases">
        <title>Evolution of pathogenesis and genome organization in the Tremellales.</title>
        <authorList>
            <person name="Cuomo C."/>
            <person name="Litvintseva A."/>
            <person name="Heitman J."/>
            <person name="Chen Y."/>
            <person name="Sun S."/>
            <person name="Springer D."/>
            <person name="Dromer F."/>
            <person name="Young S."/>
            <person name="Zeng Q."/>
            <person name="Chapman S."/>
            <person name="Gujja S."/>
            <person name="Saif S."/>
            <person name="Birren B."/>
        </authorList>
    </citation>
    <scope>NUCLEOTIDE SEQUENCE</scope>
    <source>
        <strain evidence="2">CBS 10118</strain>
    </source>
</reference>
<reference evidence="3" key="4">
    <citation type="submission" date="2024-02" db="EMBL/GenBank/DDBJ databases">
        <title>Comparative genomics of Cryptococcus and Kwoniella reveals pathogenesis evolution and contrasting modes of karyotype evolution via chromosome fusion or intercentromeric recombination.</title>
        <authorList>
            <person name="Coelho M.A."/>
            <person name="David-Palma M."/>
            <person name="Shea T."/>
            <person name="Bowers K."/>
            <person name="McGinley-Smith S."/>
            <person name="Mohammad A.W."/>
            <person name="Gnirke A."/>
            <person name="Yurkov A.M."/>
            <person name="Nowrousian M."/>
            <person name="Sun S."/>
            <person name="Cuomo C.A."/>
            <person name="Heitman J."/>
        </authorList>
    </citation>
    <scope>NUCLEOTIDE SEQUENCE</scope>
    <source>
        <strain evidence="3">CBS 10118</strain>
    </source>
</reference>
<dbReference type="AlphaFoldDB" id="A0A1B9G778"/>
<dbReference type="EMBL" id="CP144541">
    <property type="protein sequence ID" value="WVW79222.1"/>
    <property type="molecule type" value="Genomic_DNA"/>
</dbReference>
<name>A0A1B9G778_9TREE</name>